<keyword evidence="2" id="KW-0812">Transmembrane</keyword>
<proteinExistence type="predicted"/>
<feature type="transmembrane region" description="Helical" evidence="2">
    <location>
        <begin position="203"/>
        <end position="222"/>
    </location>
</feature>
<sequence length="226" mass="24680">MRASAPTAGALALGARGSFLLARNRGRPLASYSPDLPGHTDSRATGANCPHRASRPGVKIRGSDYEAESHRSQIAAEVIGAMASLSERWFSRFSDDWEDPSTVRGFFSGLWQIGLQIVLYVLLLTLTDSLGITSFDSSQNANAVLIWVAVLLGVLLGGGMNYLHYTQERFKKLGRTFTYRATMIVGVYGLYLVLFSIHPVHGIMFAFANIVAKILLLLGMTISRKL</sequence>
<reference evidence="5" key="1">
    <citation type="submission" date="2017-01" db="EMBL/GenBank/DDBJ databases">
        <authorList>
            <person name="Varghese N."/>
            <person name="Submissions S."/>
        </authorList>
    </citation>
    <scope>NUCLEOTIDE SEQUENCE [LARGE SCALE GENOMIC DNA]</scope>
    <source>
        <strain evidence="5">CGMCC 1.7737</strain>
    </source>
</reference>
<dbReference type="Proteomes" id="UP000186914">
    <property type="component" value="Unassembled WGS sequence"/>
</dbReference>
<dbReference type="Pfam" id="PF26402">
    <property type="entry name" value="DUF8100"/>
    <property type="match status" value="1"/>
</dbReference>
<evidence type="ECO:0000256" key="2">
    <source>
        <dbReference type="SAM" id="Phobius"/>
    </source>
</evidence>
<organism evidence="4 5">
    <name type="scientific">Haladaptatus litoreus</name>
    <dbReference type="NCBI Taxonomy" id="553468"/>
    <lineage>
        <taxon>Archaea</taxon>
        <taxon>Methanobacteriati</taxon>
        <taxon>Methanobacteriota</taxon>
        <taxon>Stenosarchaea group</taxon>
        <taxon>Halobacteria</taxon>
        <taxon>Halobacteriales</taxon>
        <taxon>Haladaptataceae</taxon>
        <taxon>Haladaptatus</taxon>
    </lineage>
</organism>
<evidence type="ECO:0000313" key="5">
    <source>
        <dbReference type="Proteomes" id="UP000186914"/>
    </source>
</evidence>
<feature type="region of interest" description="Disordered" evidence="1">
    <location>
        <begin position="31"/>
        <end position="53"/>
    </location>
</feature>
<dbReference type="OrthoDB" id="382061at2157"/>
<evidence type="ECO:0000259" key="3">
    <source>
        <dbReference type="Pfam" id="PF26402"/>
    </source>
</evidence>
<feature type="transmembrane region" description="Helical" evidence="2">
    <location>
        <begin position="113"/>
        <end position="132"/>
    </location>
</feature>
<dbReference type="EMBL" id="FTNO01000002">
    <property type="protein sequence ID" value="SIR54768.1"/>
    <property type="molecule type" value="Genomic_DNA"/>
</dbReference>
<keyword evidence="5" id="KW-1185">Reference proteome</keyword>
<evidence type="ECO:0000313" key="4">
    <source>
        <dbReference type="EMBL" id="SIR54768.1"/>
    </source>
</evidence>
<name>A0A1N7BTW0_9EURY</name>
<keyword evidence="2" id="KW-0472">Membrane</keyword>
<dbReference type="AlphaFoldDB" id="A0A1N7BTW0"/>
<gene>
    <name evidence="4" type="ORF">SAMN05421858_2755</name>
</gene>
<feature type="transmembrane region" description="Helical" evidence="2">
    <location>
        <begin position="144"/>
        <end position="165"/>
    </location>
</feature>
<keyword evidence="2" id="KW-1133">Transmembrane helix</keyword>
<accession>A0A1N7BTW0</accession>
<protein>
    <recommendedName>
        <fullName evidence="3">DUF8100 domain-containing protein</fullName>
    </recommendedName>
</protein>
<evidence type="ECO:0000256" key="1">
    <source>
        <dbReference type="SAM" id="MobiDB-lite"/>
    </source>
</evidence>
<feature type="domain" description="DUF8100" evidence="3">
    <location>
        <begin position="79"/>
        <end position="225"/>
    </location>
</feature>
<dbReference type="InterPro" id="IPR058413">
    <property type="entry name" value="DUF8100"/>
</dbReference>
<feature type="transmembrane region" description="Helical" evidence="2">
    <location>
        <begin position="177"/>
        <end position="197"/>
    </location>
</feature>
<dbReference type="RefSeq" id="WP_139328874.1">
    <property type="nucleotide sequence ID" value="NZ_FTNO01000002.1"/>
</dbReference>